<dbReference type="Proteomes" id="UP000549343">
    <property type="component" value="Unassembled WGS sequence"/>
</dbReference>
<evidence type="ECO:0000313" key="5">
    <source>
        <dbReference type="Proteomes" id="UP000549343"/>
    </source>
</evidence>
<dbReference type="InterPro" id="IPR004401">
    <property type="entry name" value="YbaB/EbfC"/>
</dbReference>
<sequence length="90" mass="9819">MTESHGFSETELDVLAEEAAKEMQKATELQERLKELVGRAESCDGRVRLGLTAEAKIVELEIDPRAMRTTSAARWAGDDSRPGAAHPPAK</sequence>
<dbReference type="SUPFAM" id="SSF82607">
    <property type="entry name" value="YbaB-like"/>
    <property type="match status" value="1"/>
</dbReference>
<reference evidence="4 5" key="2">
    <citation type="submission" date="2020-08" db="EMBL/GenBank/DDBJ databases">
        <title>Sequencing the genomes of 1000 actinobacteria strains.</title>
        <authorList>
            <person name="Klenk H.-P."/>
        </authorList>
    </citation>
    <scope>NUCLEOTIDE SEQUENCE [LARGE SCALE GENOMIC DNA]</scope>
    <source>
        <strain evidence="4 5">DSM 44772</strain>
    </source>
</reference>
<dbReference type="AlphaFoldDB" id="A0A7W7II31"/>
<dbReference type="EMBL" id="BAAAHD010000078">
    <property type="protein sequence ID" value="GAA0594115.1"/>
    <property type="molecule type" value="Genomic_DNA"/>
</dbReference>
<protein>
    <submittedName>
        <fullName evidence="4">DNA-binding protein YbaB</fullName>
    </submittedName>
</protein>
<evidence type="ECO:0000256" key="1">
    <source>
        <dbReference type="SAM" id="Coils"/>
    </source>
</evidence>
<name>A0A7W7II31_9ACTN</name>
<evidence type="ECO:0000313" key="3">
    <source>
        <dbReference type="EMBL" id="GAA0594115.1"/>
    </source>
</evidence>
<dbReference type="Pfam" id="PF02575">
    <property type="entry name" value="YbaB_DNA_bd"/>
    <property type="match status" value="1"/>
</dbReference>
<evidence type="ECO:0000313" key="6">
    <source>
        <dbReference type="Proteomes" id="UP001501427"/>
    </source>
</evidence>
<keyword evidence="6" id="KW-1185">Reference proteome</keyword>
<accession>A0A7W7II31</accession>
<dbReference type="InterPro" id="IPR036894">
    <property type="entry name" value="YbaB-like_sf"/>
</dbReference>
<gene>
    <name evidence="4" type="ORF">F4557_005838</name>
    <name evidence="3" type="ORF">GCM10009546_65480</name>
</gene>
<organism evidence="4 5">
    <name type="scientific">Actinomadura livida</name>
    <dbReference type="NCBI Taxonomy" id="79909"/>
    <lineage>
        <taxon>Bacteria</taxon>
        <taxon>Bacillati</taxon>
        <taxon>Actinomycetota</taxon>
        <taxon>Actinomycetes</taxon>
        <taxon>Streptosporangiales</taxon>
        <taxon>Thermomonosporaceae</taxon>
        <taxon>Actinomadura</taxon>
    </lineage>
</organism>
<keyword evidence="1" id="KW-0175">Coiled coil</keyword>
<dbReference type="Proteomes" id="UP001501427">
    <property type="component" value="Unassembled WGS sequence"/>
</dbReference>
<evidence type="ECO:0000256" key="2">
    <source>
        <dbReference type="SAM" id="MobiDB-lite"/>
    </source>
</evidence>
<comment type="caution">
    <text evidence="4">The sequence shown here is derived from an EMBL/GenBank/DDBJ whole genome shotgun (WGS) entry which is preliminary data.</text>
</comment>
<feature type="region of interest" description="Disordered" evidence="2">
    <location>
        <begin position="71"/>
        <end position="90"/>
    </location>
</feature>
<evidence type="ECO:0000313" key="4">
    <source>
        <dbReference type="EMBL" id="MBB4777420.1"/>
    </source>
</evidence>
<reference evidence="3" key="3">
    <citation type="submission" date="2023-12" db="EMBL/GenBank/DDBJ databases">
        <authorList>
            <person name="Sun Q."/>
            <person name="Inoue M."/>
        </authorList>
    </citation>
    <scope>NUCLEOTIDE SEQUENCE</scope>
    <source>
        <strain evidence="3">JCM 10667</strain>
    </source>
</reference>
<feature type="coiled-coil region" evidence="1">
    <location>
        <begin position="12"/>
        <end position="39"/>
    </location>
</feature>
<dbReference type="Gene3D" id="3.30.1310.10">
    <property type="entry name" value="Nucleoid-associated protein YbaB-like domain"/>
    <property type="match status" value="1"/>
</dbReference>
<proteinExistence type="predicted"/>
<dbReference type="EMBL" id="JACHMV010000001">
    <property type="protein sequence ID" value="MBB4777420.1"/>
    <property type="molecule type" value="Genomic_DNA"/>
</dbReference>
<keyword evidence="4" id="KW-0238">DNA-binding</keyword>
<reference evidence="3 6" key="1">
    <citation type="journal article" date="2019" name="Int. J. Syst. Evol. Microbiol.">
        <title>The Global Catalogue of Microorganisms (GCM) 10K type strain sequencing project: providing services to taxonomists for standard genome sequencing and annotation.</title>
        <authorList>
            <consortium name="The Broad Institute Genomics Platform"/>
            <consortium name="The Broad Institute Genome Sequencing Center for Infectious Disease"/>
            <person name="Wu L."/>
            <person name="Ma J."/>
        </authorList>
    </citation>
    <scope>NUCLEOTIDE SEQUENCE [LARGE SCALE GENOMIC DNA]</scope>
    <source>
        <strain evidence="3 6">JCM 10667</strain>
    </source>
</reference>
<dbReference type="RefSeq" id="WP_184887843.1">
    <property type="nucleotide sequence ID" value="NZ_BAAAHD010000078.1"/>
</dbReference>
<dbReference type="GO" id="GO:0003677">
    <property type="term" value="F:DNA binding"/>
    <property type="evidence" value="ECO:0007669"/>
    <property type="project" value="UniProtKB-KW"/>
</dbReference>